<protein>
    <submittedName>
        <fullName evidence="2">Os02g0589450 protein</fullName>
    </submittedName>
</protein>
<accession>A0A0P0VL12</accession>
<proteinExistence type="predicted"/>
<evidence type="ECO:0000313" key="3">
    <source>
        <dbReference type="Proteomes" id="UP000059680"/>
    </source>
</evidence>
<organism evidence="2 3">
    <name type="scientific">Oryza sativa subsp. japonica</name>
    <name type="common">Rice</name>
    <dbReference type="NCBI Taxonomy" id="39947"/>
    <lineage>
        <taxon>Eukaryota</taxon>
        <taxon>Viridiplantae</taxon>
        <taxon>Streptophyta</taxon>
        <taxon>Embryophyta</taxon>
        <taxon>Tracheophyta</taxon>
        <taxon>Spermatophyta</taxon>
        <taxon>Magnoliopsida</taxon>
        <taxon>Liliopsida</taxon>
        <taxon>Poales</taxon>
        <taxon>Poaceae</taxon>
        <taxon>BOP clade</taxon>
        <taxon>Oryzoideae</taxon>
        <taxon>Oryzeae</taxon>
        <taxon>Oryzinae</taxon>
        <taxon>Oryza</taxon>
        <taxon>Oryza sativa</taxon>
    </lineage>
</organism>
<evidence type="ECO:0000256" key="1">
    <source>
        <dbReference type="SAM" id="MobiDB-lite"/>
    </source>
</evidence>
<dbReference type="EMBL" id="AP014958">
    <property type="protein sequence ID" value="BAS79492.1"/>
    <property type="molecule type" value="Genomic_DNA"/>
</dbReference>
<dbReference type="PaxDb" id="39947-A0A0P0VL12"/>
<dbReference type="Proteomes" id="UP000059680">
    <property type="component" value="Chromosome 2"/>
</dbReference>
<gene>
    <name evidence="2" type="ordered locus">Os02g0589450</name>
    <name evidence="2" type="ORF">OSNPB_020589450</name>
</gene>
<dbReference type="InParanoid" id="A0A0P0VL12"/>
<feature type="compositionally biased region" description="Polar residues" evidence="1">
    <location>
        <begin position="35"/>
        <end position="48"/>
    </location>
</feature>
<keyword evidence="3" id="KW-1185">Reference proteome</keyword>
<dbReference type="AlphaFoldDB" id="A0A0P0VL12"/>
<feature type="region of interest" description="Disordered" evidence="1">
    <location>
        <begin position="1"/>
        <end position="77"/>
    </location>
</feature>
<dbReference type="Gramene" id="Os02t0589450-00">
    <property type="protein sequence ID" value="Os02t0589450-00"/>
    <property type="gene ID" value="Os02g0589450"/>
</dbReference>
<evidence type="ECO:0000313" key="2">
    <source>
        <dbReference type="EMBL" id="BAS79492.1"/>
    </source>
</evidence>
<reference evidence="2 3" key="3">
    <citation type="journal article" date="2013" name="Rice">
        <title>Improvement of the Oryza sativa Nipponbare reference genome using next generation sequence and optical map data.</title>
        <authorList>
            <person name="Kawahara Y."/>
            <person name="de la Bastide M."/>
            <person name="Hamilton J.P."/>
            <person name="Kanamori H."/>
            <person name="McCombie W.R."/>
            <person name="Ouyang S."/>
            <person name="Schwartz D.C."/>
            <person name="Tanaka T."/>
            <person name="Wu J."/>
            <person name="Zhou S."/>
            <person name="Childs K.L."/>
            <person name="Davidson R.M."/>
            <person name="Lin H."/>
            <person name="Quesada-Ocampo L."/>
            <person name="Vaillancourt B."/>
            <person name="Sakai H."/>
            <person name="Lee S.S."/>
            <person name="Kim J."/>
            <person name="Numa H."/>
            <person name="Itoh T."/>
            <person name="Buell C.R."/>
            <person name="Matsumoto T."/>
        </authorList>
    </citation>
    <scope>NUCLEOTIDE SEQUENCE [LARGE SCALE GENOMIC DNA]</scope>
    <source>
        <strain evidence="3">cv. Nipponbare</strain>
    </source>
</reference>
<reference evidence="2 3" key="2">
    <citation type="journal article" date="2013" name="Plant Cell Physiol.">
        <title>Rice Annotation Project Database (RAP-DB): an integrative and interactive database for rice genomics.</title>
        <authorList>
            <person name="Sakai H."/>
            <person name="Lee S.S."/>
            <person name="Tanaka T."/>
            <person name="Numa H."/>
            <person name="Kim J."/>
            <person name="Kawahara Y."/>
            <person name="Wakimoto H."/>
            <person name="Yang C.C."/>
            <person name="Iwamoto M."/>
            <person name="Abe T."/>
            <person name="Yamada Y."/>
            <person name="Muto A."/>
            <person name="Inokuchi H."/>
            <person name="Ikemura T."/>
            <person name="Matsumoto T."/>
            <person name="Sasaki T."/>
            <person name="Itoh T."/>
        </authorList>
    </citation>
    <scope>NUCLEOTIDE SEQUENCE [LARGE SCALE GENOMIC DNA]</scope>
    <source>
        <strain evidence="3">cv. Nipponbare</strain>
    </source>
</reference>
<feature type="compositionally biased region" description="Polar residues" evidence="1">
    <location>
        <begin position="105"/>
        <end position="115"/>
    </location>
</feature>
<sequence length="143" mass="14938">MRAVSPSPSPSTCGGGRRPMGTTGLPKMFDRRGTDSGSNSTQLRTARSSLLRKAETNRRAMAEGKRSASRASSGTPKCAHAVAVYGIMRTQGTLRSAAEAAAQESMPSRMSQSTLFPAAAAASRKAEKGAVSPSEAFQRADDM</sequence>
<reference evidence="3" key="1">
    <citation type="journal article" date="2005" name="Nature">
        <title>The map-based sequence of the rice genome.</title>
        <authorList>
            <consortium name="International rice genome sequencing project (IRGSP)"/>
            <person name="Matsumoto T."/>
            <person name="Wu J."/>
            <person name="Kanamori H."/>
            <person name="Katayose Y."/>
            <person name="Fujisawa M."/>
            <person name="Namiki N."/>
            <person name="Mizuno H."/>
            <person name="Yamamoto K."/>
            <person name="Antonio B.A."/>
            <person name="Baba T."/>
            <person name="Sakata K."/>
            <person name="Nagamura Y."/>
            <person name="Aoki H."/>
            <person name="Arikawa K."/>
            <person name="Arita K."/>
            <person name="Bito T."/>
            <person name="Chiden Y."/>
            <person name="Fujitsuka N."/>
            <person name="Fukunaka R."/>
            <person name="Hamada M."/>
            <person name="Harada C."/>
            <person name="Hayashi A."/>
            <person name="Hijishita S."/>
            <person name="Honda M."/>
            <person name="Hosokawa S."/>
            <person name="Ichikawa Y."/>
            <person name="Idonuma A."/>
            <person name="Iijima M."/>
            <person name="Ikeda M."/>
            <person name="Ikeno M."/>
            <person name="Ito K."/>
            <person name="Ito S."/>
            <person name="Ito T."/>
            <person name="Ito Y."/>
            <person name="Ito Y."/>
            <person name="Iwabuchi A."/>
            <person name="Kamiya K."/>
            <person name="Karasawa W."/>
            <person name="Kurita K."/>
            <person name="Katagiri S."/>
            <person name="Kikuta A."/>
            <person name="Kobayashi H."/>
            <person name="Kobayashi N."/>
            <person name="Machita K."/>
            <person name="Maehara T."/>
            <person name="Masukawa M."/>
            <person name="Mizubayashi T."/>
            <person name="Mukai Y."/>
            <person name="Nagasaki H."/>
            <person name="Nagata Y."/>
            <person name="Naito S."/>
            <person name="Nakashima M."/>
            <person name="Nakama Y."/>
            <person name="Nakamichi Y."/>
            <person name="Nakamura M."/>
            <person name="Meguro A."/>
            <person name="Negishi M."/>
            <person name="Ohta I."/>
            <person name="Ohta T."/>
            <person name="Okamoto M."/>
            <person name="Ono N."/>
            <person name="Saji S."/>
            <person name="Sakaguchi M."/>
            <person name="Sakai K."/>
            <person name="Shibata M."/>
            <person name="Shimokawa T."/>
            <person name="Song J."/>
            <person name="Takazaki Y."/>
            <person name="Terasawa K."/>
            <person name="Tsugane M."/>
            <person name="Tsuji K."/>
            <person name="Ueda S."/>
            <person name="Waki K."/>
            <person name="Yamagata H."/>
            <person name="Yamamoto M."/>
            <person name="Yamamoto S."/>
            <person name="Yamane H."/>
            <person name="Yoshiki S."/>
            <person name="Yoshihara R."/>
            <person name="Yukawa K."/>
            <person name="Zhong H."/>
            <person name="Yano M."/>
            <person name="Yuan Q."/>
            <person name="Ouyang S."/>
            <person name="Liu J."/>
            <person name="Jones K.M."/>
            <person name="Gansberger K."/>
            <person name="Moffat K."/>
            <person name="Hill J."/>
            <person name="Bera J."/>
            <person name="Fadrosh D."/>
            <person name="Jin S."/>
            <person name="Johri S."/>
            <person name="Kim M."/>
            <person name="Overton L."/>
            <person name="Reardon M."/>
            <person name="Tsitrin T."/>
            <person name="Vuong H."/>
            <person name="Weaver B."/>
            <person name="Ciecko A."/>
            <person name="Tallon L."/>
            <person name="Jackson J."/>
            <person name="Pai G."/>
            <person name="Aken S.V."/>
            <person name="Utterback T."/>
            <person name="Reidmuller S."/>
            <person name="Feldblyum T."/>
            <person name="Hsiao J."/>
            <person name="Zismann V."/>
            <person name="Iobst S."/>
            <person name="de Vazeille A.R."/>
            <person name="Buell C.R."/>
            <person name="Ying K."/>
            <person name="Li Y."/>
            <person name="Lu T."/>
            <person name="Huang Y."/>
            <person name="Zhao Q."/>
            <person name="Feng Q."/>
            <person name="Zhang L."/>
            <person name="Zhu J."/>
            <person name="Weng Q."/>
            <person name="Mu J."/>
            <person name="Lu Y."/>
            <person name="Fan D."/>
            <person name="Liu Y."/>
            <person name="Guan J."/>
            <person name="Zhang Y."/>
            <person name="Yu S."/>
            <person name="Liu X."/>
            <person name="Zhang Y."/>
            <person name="Hong G."/>
            <person name="Han B."/>
            <person name="Choisne N."/>
            <person name="Demange N."/>
            <person name="Orjeda G."/>
            <person name="Samain S."/>
            <person name="Cattolico L."/>
            <person name="Pelletier E."/>
            <person name="Couloux A."/>
            <person name="Segurens B."/>
            <person name="Wincker P."/>
            <person name="D'Hont A."/>
            <person name="Scarpelli C."/>
            <person name="Weissenbach J."/>
            <person name="Salanoubat M."/>
            <person name="Quetier F."/>
            <person name="Yu Y."/>
            <person name="Kim H.R."/>
            <person name="Rambo T."/>
            <person name="Currie J."/>
            <person name="Collura K."/>
            <person name="Luo M."/>
            <person name="Yang T."/>
            <person name="Ammiraju J.S.S."/>
            <person name="Engler F."/>
            <person name="Soderlund C."/>
            <person name="Wing R.A."/>
            <person name="Palmer L.E."/>
            <person name="de la Bastide M."/>
            <person name="Spiegel L."/>
            <person name="Nascimento L."/>
            <person name="Zutavern T."/>
            <person name="O'Shaughnessy A."/>
            <person name="Dike S."/>
            <person name="Dedhia N."/>
            <person name="Preston R."/>
            <person name="Balija V."/>
            <person name="McCombie W.R."/>
            <person name="Chow T."/>
            <person name="Chen H."/>
            <person name="Chung M."/>
            <person name="Chen C."/>
            <person name="Shaw J."/>
            <person name="Wu H."/>
            <person name="Hsiao K."/>
            <person name="Chao Y."/>
            <person name="Chu M."/>
            <person name="Cheng C."/>
            <person name="Hour A."/>
            <person name="Lee P."/>
            <person name="Lin S."/>
            <person name="Lin Y."/>
            <person name="Liou J."/>
            <person name="Liu S."/>
            <person name="Hsing Y."/>
            <person name="Raghuvanshi S."/>
            <person name="Mohanty A."/>
            <person name="Bharti A.K."/>
            <person name="Gaur A."/>
            <person name="Gupta V."/>
            <person name="Kumar D."/>
            <person name="Ravi V."/>
            <person name="Vij S."/>
            <person name="Kapur A."/>
            <person name="Khurana P."/>
            <person name="Khurana P."/>
            <person name="Khurana J.P."/>
            <person name="Tyagi A.K."/>
            <person name="Gaikwad K."/>
            <person name="Singh A."/>
            <person name="Dalal V."/>
            <person name="Srivastava S."/>
            <person name="Dixit A."/>
            <person name="Pal A.K."/>
            <person name="Ghazi I.A."/>
            <person name="Yadav M."/>
            <person name="Pandit A."/>
            <person name="Bhargava A."/>
            <person name="Sureshbabu K."/>
            <person name="Batra K."/>
            <person name="Sharma T.R."/>
            <person name="Mohapatra T."/>
            <person name="Singh N.K."/>
            <person name="Messing J."/>
            <person name="Nelson A.B."/>
            <person name="Fuks G."/>
            <person name="Kavchok S."/>
            <person name="Keizer G."/>
            <person name="Linton E."/>
            <person name="Llaca V."/>
            <person name="Song R."/>
            <person name="Tanyolac B."/>
            <person name="Young S."/>
            <person name="Ho-Il K."/>
            <person name="Hahn J.H."/>
            <person name="Sangsakoo G."/>
            <person name="Vanavichit A."/>
            <person name="de Mattos Luiz.A.T."/>
            <person name="Zimmer P.D."/>
            <person name="Malone G."/>
            <person name="Dellagostin O."/>
            <person name="de Oliveira A.C."/>
            <person name="Bevan M."/>
            <person name="Bancroft I."/>
            <person name="Minx P."/>
            <person name="Cordum H."/>
            <person name="Wilson R."/>
            <person name="Cheng Z."/>
            <person name="Jin W."/>
            <person name="Jiang J."/>
            <person name="Leong S.A."/>
            <person name="Iwama H."/>
            <person name="Gojobori T."/>
            <person name="Itoh T."/>
            <person name="Niimura Y."/>
            <person name="Fujii Y."/>
            <person name="Habara T."/>
            <person name="Sakai H."/>
            <person name="Sato Y."/>
            <person name="Wilson G."/>
            <person name="Kumar K."/>
            <person name="McCouch S."/>
            <person name="Juretic N."/>
            <person name="Hoen D."/>
            <person name="Wright S."/>
            <person name="Bruskiewich R."/>
            <person name="Bureau T."/>
            <person name="Miyao A."/>
            <person name="Hirochika H."/>
            <person name="Nishikawa T."/>
            <person name="Kadowaki K."/>
            <person name="Sugiura M."/>
            <person name="Burr B."/>
            <person name="Sasaki T."/>
        </authorList>
    </citation>
    <scope>NUCLEOTIDE SEQUENCE [LARGE SCALE GENOMIC DNA]</scope>
    <source>
        <strain evidence="3">cv. Nipponbare</strain>
    </source>
</reference>
<feature type="region of interest" description="Disordered" evidence="1">
    <location>
        <begin position="99"/>
        <end position="143"/>
    </location>
</feature>
<feature type="compositionally biased region" description="Basic and acidic residues" evidence="1">
    <location>
        <begin position="52"/>
        <end position="66"/>
    </location>
</feature>
<name>A0A0P0VL12_ORYSJ</name>